<dbReference type="Proteomes" id="UP000007842">
    <property type="component" value="Chromosome"/>
</dbReference>
<dbReference type="HOGENOM" id="CLU_849712_0_0_11"/>
<dbReference type="Pfam" id="PF05709">
    <property type="entry name" value="Sipho_tail"/>
    <property type="match status" value="1"/>
</dbReference>
<evidence type="ECO:0000259" key="1">
    <source>
        <dbReference type="Pfam" id="PF05709"/>
    </source>
</evidence>
<dbReference type="RefSeq" id="WP_014142443.1">
    <property type="nucleotide sequence ID" value="NC_016111.1"/>
</dbReference>
<evidence type="ECO:0000313" key="2">
    <source>
        <dbReference type="EMBL" id="AEW94053.1"/>
    </source>
</evidence>
<accession>G8WP20</accession>
<protein>
    <recommendedName>
        <fullName evidence="1">Siphovirus-type tail component RIFT-related domain-containing protein</fullName>
    </recommendedName>
</protein>
<dbReference type="STRING" id="1003195.SCATT_16820"/>
<accession>F8JPZ3</accession>
<organism evidence="2 3">
    <name type="scientific">Streptantibioticus cattleyicolor (strain ATCC 35852 / DSM 46488 / JCM 4925 / NBRC 14057 / NRRL 8057)</name>
    <name type="common">Streptomyces cattleya</name>
    <dbReference type="NCBI Taxonomy" id="1003195"/>
    <lineage>
        <taxon>Bacteria</taxon>
        <taxon>Bacillati</taxon>
        <taxon>Actinomycetota</taxon>
        <taxon>Actinomycetes</taxon>
        <taxon>Kitasatosporales</taxon>
        <taxon>Streptomycetaceae</taxon>
        <taxon>Streptantibioticus</taxon>
    </lineage>
</organism>
<proteinExistence type="predicted"/>
<dbReference type="AlphaFoldDB" id="F8JPZ3"/>
<dbReference type="KEGG" id="scy:SCATT_16820"/>
<evidence type="ECO:0000313" key="3">
    <source>
        <dbReference type="Proteomes" id="UP000007842"/>
    </source>
</evidence>
<dbReference type="InterPro" id="IPR008841">
    <property type="entry name" value="Siphovirus-type_tail_N"/>
</dbReference>
<dbReference type="KEGG" id="sct:SCAT_1685"/>
<sequence>MPIPAAVTSPNDAWSGDLTVPVPVEWQSTYVSIRGNNGQGEEIPLTGFLSAAWPAIMLQPGATGLDMPPFEIHADDSPNLDGSMYRGARAAARDILLPLYVYGIDRLTLRQFKRDLANALNPKSGYCVLTFIESDGIPRRLRCYYKGGMEGSEAADSAGFRWVSYGIQLTAMDPWFYGDTQVVASWSFGKPQPFLGKFLPLRLGKGTLATNTLQVSNPGDIEAWPVWRISGPVKSLILTGPDGSSWGIPAQASGADVIPIGRTLTVDCRPGYKTVTDDQGKNYFPLLAANPSLWPVPPGTSTVATNLVAGSGTAAVTMTLDPRYASY</sequence>
<dbReference type="OrthoDB" id="4519759at2"/>
<gene>
    <name evidence="2" type="ordered locus">SCATT_16820</name>
</gene>
<keyword evidence="3" id="KW-1185">Reference proteome</keyword>
<feature type="domain" description="Siphovirus-type tail component RIFT-related" evidence="1">
    <location>
        <begin position="76"/>
        <end position="129"/>
    </location>
</feature>
<reference evidence="3" key="1">
    <citation type="submission" date="2011-12" db="EMBL/GenBank/DDBJ databases">
        <title>Complete genome sequence of Streptomyces cattleya strain DSM 46488.</title>
        <authorList>
            <person name="Ou H.-Y."/>
            <person name="Li P."/>
            <person name="Zhao C."/>
            <person name="O'Hagan D."/>
            <person name="Deng Z."/>
        </authorList>
    </citation>
    <scope>NUCLEOTIDE SEQUENCE [LARGE SCALE GENOMIC DNA]</scope>
    <source>
        <strain evidence="3">ATCC 35852 / DSM 46488 / JCM 4925 / NBRC 14057 / NRRL 8057</strain>
    </source>
</reference>
<dbReference type="eggNOG" id="COG4722">
    <property type="taxonomic scope" value="Bacteria"/>
</dbReference>
<dbReference type="PATRIC" id="fig|1003195.11.peg.3246"/>
<dbReference type="EMBL" id="CP003219">
    <property type="protein sequence ID" value="AEW94053.1"/>
    <property type="molecule type" value="Genomic_DNA"/>
</dbReference>
<name>F8JPZ3_STREN</name>